<evidence type="ECO:0000259" key="4">
    <source>
        <dbReference type="PROSITE" id="PS50405"/>
    </source>
</evidence>
<evidence type="ECO:0000259" key="3">
    <source>
        <dbReference type="PROSITE" id="PS50404"/>
    </source>
</evidence>
<dbReference type="CDD" id="cd00299">
    <property type="entry name" value="GST_C_family"/>
    <property type="match status" value="1"/>
</dbReference>
<feature type="compositionally biased region" description="Basic residues" evidence="2">
    <location>
        <begin position="110"/>
        <end position="123"/>
    </location>
</feature>
<sequence>MSHYQRESLHFNHENTHQHLHHHHHRFLHHDHVGDLPVLAVPVVDESVGGDAIFQSTIEHHDFPSAFGARESCAGVAHRAFGSIDPLLVSQSHVLSSELRGDTARSHQQQQHRSHHHRQHQHLQHQEREHLSQKPEAKSKAGPGAAPSSQSDLLNVPAAADPVEKHRSVSVDGSYLTNARGGQFSAKCVENPPDLEEWRQKLFDLGDTVYLDEEEFNTYFPWVDNVYSHRSTQHYKRKPVVTHYWDCRMKGRASGTPKSSDPNKKKRKRQVRERDLCDVKIKITEYKAGAASYILEPQSTDHSVAEVDPTLAAAVTRFQDHLFFSIQRVNGNGTNGIGDGKPSTHKHDLAKSDEIKKCSVQRMLASREKDAKKGQKPSQWKPTGSAAATARMHAQESGIKLYAACFCPFSQRVWIALEAKGLQYQYCETDPFRRPTHLLEANPRGLVPAISEGSFGLGESAVILEYLEEIDSTVLLLPTEYRLRANCRLWIDFINTKIVPSFYSLLAAKDKKSESEGIKGLQRDILRLVQNAEAGGPYFLGDQMSLVDINFAPFALRLSRLLQPYRNWTPPTDESRWKQWIEALENNPHIRSTTSADSLYISTAELLIRSFAHPVIDDTSGP</sequence>
<dbReference type="SFLD" id="SFLDS00019">
    <property type="entry name" value="Glutathione_Transferase_(cytos"/>
    <property type="match status" value="1"/>
</dbReference>
<dbReference type="PANTHER" id="PTHR43968">
    <property type="match status" value="1"/>
</dbReference>
<gene>
    <name evidence="5" type="ORF">B0H63DRAFT_555753</name>
</gene>
<evidence type="ECO:0000256" key="1">
    <source>
        <dbReference type="ARBA" id="ARBA00007409"/>
    </source>
</evidence>
<reference evidence="5" key="1">
    <citation type="journal article" date="2023" name="Mol. Phylogenet. Evol.">
        <title>Genome-scale phylogeny and comparative genomics of the fungal order Sordariales.</title>
        <authorList>
            <person name="Hensen N."/>
            <person name="Bonometti L."/>
            <person name="Westerberg I."/>
            <person name="Brannstrom I.O."/>
            <person name="Guillou S."/>
            <person name="Cros-Aarteil S."/>
            <person name="Calhoun S."/>
            <person name="Haridas S."/>
            <person name="Kuo A."/>
            <person name="Mondo S."/>
            <person name="Pangilinan J."/>
            <person name="Riley R."/>
            <person name="LaButti K."/>
            <person name="Andreopoulos B."/>
            <person name="Lipzen A."/>
            <person name="Chen C."/>
            <person name="Yan M."/>
            <person name="Daum C."/>
            <person name="Ng V."/>
            <person name="Clum A."/>
            <person name="Steindorff A."/>
            <person name="Ohm R.A."/>
            <person name="Martin F."/>
            <person name="Silar P."/>
            <person name="Natvig D.O."/>
            <person name="Lalanne C."/>
            <person name="Gautier V."/>
            <person name="Ament-Velasquez S.L."/>
            <person name="Kruys A."/>
            <person name="Hutchinson M.I."/>
            <person name="Powell A.J."/>
            <person name="Barry K."/>
            <person name="Miller A.N."/>
            <person name="Grigoriev I.V."/>
            <person name="Debuchy R."/>
            <person name="Gladieux P."/>
            <person name="Hiltunen Thoren M."/>
            <person name="Johannesson H."/>
        </authorList>
    </citation>
    <scope>NUCLEOTIDE SEQUENCE</scope>
    <source>
        <strain evidence="5">CBS 232.78</strain>
    </source>
</reference>
<feature type="region of interest" description="Disordered" evidence="2">
    <location>
        <begin position="98"/>
        <end position="152"/>
    </location>
</feature>
<dbReference type="InterPro" id="IPR036249">
    <property type="entry name" value="Thioredoxin-like_sf"/>
</dbReference>
<dbReference type="Gene3D" id="3.40.30.10">
    <property type="entry name" value="Glutaredoxin"/>
    <property type="match status" value="1"/>
</dbReference>
<dbReference type="Pfam" id="PF13417">
    <property type="entry name" value="GST_N_3"/>
    <property type="match status" value="1"/>
</dbReference>
<dbReference type="InterPro" id="IPR040079">
    <property type="entry name" value="Glutathione_S-Trfase"/>
</dbReference>
<dbReference type="EMBL" id="JAULSW010000001">
    <property type="protein sequence ID" value="KAK3394548.1"/>
    <property type="molecule type" value="Genomic_DNA"/>
</dbReference>
<name>A0AAE0P704_9PEZI</name>
<feature type="domain" description="GST N-terminal" evidence="3">
    <location>
        <begin position="397"/>
        <end position="475"/>
    </location>
</feature>
<dbReference type="SUPFAM" id="SSF47616">
    <property type="entry name" value="GST C-terminal domain-like"/>
    <property type="match status" value="1"/>
</dbReference>
<dbReference type="PROSITE" id="PS50404">
    <property type="entry name" value="GST_NTER"/>
    <property type="match status" value="1"/>
</dbReference>
<protein>
    <recommendedName>
        <fullName evidence="7">Glutathione S-transferase</fullName>
    </recommendedName>
</protein>
<dbReference type="Gene3D" id="1.20.1050.10">
    <property type="match status" value="1"/>
</dbReference>
<dbReference type="CDD" id="cd00570">
    <property type="entry name" value="GST_N_family"/>
    <property type="match status" value="1"/>
</dbReference>
<evidence type="ECO:0000256" key="2">
    <source>
        <dbReference type="SAM" id="MobiDB-lite"/>
    </source>
</evidence>
<feature type="region of interest" description="Disordered" evidence="2">
    <location>
        <begin position="251"/>
        <end position="273"/>
    </location>
</feature>
<keyword evidence="6" id="KW-1185">Reference proteome</keyword>
<dbReference type="SUPFAM" id="SSF52833">
    <property type="entry name" value="Thioredoxin-like"/>
    <property type="match status" value="1"/>
</dbReference>
<dbReference type="InterPro" id="IPR050983">
    <property type="entry name" value="GST_Omega/HSP26"/>
</dbReference>
<organism evidence="5 6">
    <name type="scientific">Podospora didyma</name>
    <dbReference type="NCBI Taxonomy" id="330526"/>
    <lineage>
        <taxon>Eukaryota</taxon>
        <taxon>Fungi</taxon>
        <taxon>Dikarya</taxon>
        <taxon>Ascomycota</taxon>
        <taxon>Pezizomycotina</taxon>
        <taxon>Sordariomycetes</taxon>
        <taxon>Sordariomycetidae</taxon>
        <taxon>Sordariales</taxon>
        <taxon>Podosporaceae</taxon>
        <taxon>Podospora</taxon>
    </lineage>
</organism>
<feature type="region of interest" description="Disordered" evidence="2">
    <location>
        <begin position="366"/>
        <end position="389"/>
    </location>
</feature>
<proteinExistence type="inferred from homology"/>
<dbReference type="InterPro" id="IPR004045">
    <property type="entry name" value="Glutathione_S-Trfase_N"/>
</dbReference>
<comment type="caution">
    <text evidence="5">The sequence shown here is derived from an EMBL/GenBank/DDBJ whole genome shotgun (WGS) entry which is preliminary data.</text>
</comment>
<dbReference type="PANTHER" id="PTHR43968:SF6">
    <property type="entry name" value="GLUTATHIONE S-TRANSFERASE OMEGA"/>
    <property type="match status" value="1"/>
</dbReference>
<evidence type="ECO:0008006" key="7">
    <source>
        <dbReference type="Google" id="ProtNLM"/>
    </source>
</evidence>
<dbReference type="InterPro" id="IPR010987">
    <property type="entry name" value="Glutathione-S-Trfase_C-like"/>
</dbReference>
<evidence type="ECO:0000313" key="6">
    <source>
        <dbReference type="Proteomes" id="UP001285441"/>
    </source>
</evidence>
<dbReference type="SFLD" id="SFLDG00358">
    <property type="entry name" value="Main_(cytGST)"/>
    <property type="match status" value="1"/>
</dbReference>
<dbReference type="Pfam" id="PF13410">
    <property type="entry name" value="GST_C_2"/>
    <property type="match status" value="1"/>
</dbReference>
<comment type="similarity">
    <text evidence="1">Belongs to the GST superfamily.</text>
</comment>
<evidence type="ECO:0000313" key="5">
    <source>
        <dbReference type="EMBL" id="KAK3394548.1"/>
    </source>
</evidence>
<feature type="compositionally biased region" description="Basic and acidic residues" evidence="2">
    <location>
        <begin position="124"/>
        <end position="139"/>
    </location>
</feature>
<accession>A0AAE0P704</accession>
<dbReference type="Proteomes" id="UP001285441">
    <property type="component" value="Unassembled WGS sequence"/>
</dbReference>
<reference evidence="5" key="2">
    <citation type="submission" date="2023-06" db="EMBL/GenBank/DDBJ databases">
        <authorList>
            <consortium name="Lawrence Berkeley National Laboratory"/>
            <person name="Haridas S."/>
            <person name="Hensen N."/>
            <person name="Bonometti L."/>
            <person name="Westerberg I."/>
            <person name="Brannstrom I.O."/>
            <person name="Guillou S."/>
            <person name="Cros-Aarteil S."/>
            <person name="Calhoun S."/>
            <person name="Kuo A."/>
            <person name="Mondo S."/>
            <person name="Pangilinan J."/>
            <person name="Riley R."/>
            <person name="LaButti K."/>
            <person name="Andreopoulos B."/>
            <person name="Lipzen A."/>
            <person name="Chen C."/>
            <person name="Yanf M."/>
            <person name="Daum C."/>
            <person name="Ng V."/>
            <person name="Clum A."/>
            <person name="Steindorff A."/>
            <person name="Ohm R."/>
            <person name="Martin F."/>
            <person name="Silar P."/>
            <person name="Natvig D."/>
            <person name="Lalanne C."/>
            <person name="Gautier V."/>
            <person name="Ament-velasquez S.L."/>
            <person name="Kruys A."/>
            <person name="Hutchinson M.I."/>
            <person name="Powell A.J."/>
            <person name="Barry K."/>
            <person name="Miller A.N."/>
            <person name="Grigoriev I.V."/>
            <person name="Debuchy R."/>
            <person name="Gladieux P."/>
            <person name="Thoren M.H."/>
            <person name="Johannesson H."/>
        </authorList>
    </citation>
    <scope>NUCLEOTIDE SEQUENCE</scope>
    <source>
        <strain evidence="5">CBS 232.78</strain>
    </source>
</reference>
<dbReference type="AlphaFoldDB" id="A0AAE0P704"/>
<dbReference type="GO" id="GO:0005737">
    <property type="term" value="C:cytoplasm"/>
    <property type="evidence" value="ECO:0007669"/>
    <property type="project" value="TreeGrafter"/>
</dbReference>
<feature type="domain" description="GST C-terminal" evidence="4">
    <location>
        <begin position="480"/>
        <end position="611"/>
    </location>
</feature>
<dbReference type="InterPro" id="IPR036282">
    <property type="entry name" value="Glutathione-S-Trfase_C_sf"/>
</dbReference>
<dbReference type="PROSITE" id="PS50405">
    <property type="entry name" value="GST_CTER"/>
    <property type="match status" value="1"/>
</dbReference>